<dbReference type="SUPFAM" id="SSF53335">
    <property type="entry name" value="S-adenosyl-L-methionine-dependent methyltransferases"/>
    <property type="match status" value="1"/>
</dbReference>
<feature type="compositionally biased region" description="Basic and acidic residues" evidence="4">
    <location>
        <begin position="38"/>
        <end position="48"/>
    </location>
</feature>
<evidence type="ECO:0000313" key="6">
    <source>
        <dbReference type="EMBL" id="TGY89278.1"/>
    </source>
</evidence>
<dbReference type="InterPro" id="IPR013217">
    <property type="entry name" value="Methyltransf_12"/>
</dbReference>
<evidence type="ECO:0000256" key="3">
    <source>
        <dbReference type="ARBA" id="ARBA00022691"/>
    </source>
</evidence>
<dbReference type="OrthoDB" id="9760689at2"/>
<dbReference type="Pfam" id="PF08242">
    <property type="entry name" value="Methyltransf_12"/>
    <property type="match status" value="1"/>
</dbReference>
<evidence type="ECO:0000259" key="5">
    <source>
        <dbReference type="Pfam" id="PF08242"/>
    </source>
</evidence>
<evidence type="ECO:0000256" key="2">
    <source>
        <dbReference type="ARBA" id="ARBA00022679"/>
    </source>
</evidence>
<dbReference type="Proteomes" id="UP000308054">
    <property type="component" value="Unassembled WGS sequence"/>
</dbReference>
<keyword evidence="3" id="KW-0949">S-adenosyl-L-methionine</keyword>
<feature type="region of interest" description="Disordered" evidence="4">
    <location>
        <begin position="23"/>
        <end position="48"/>
    </location>
</feature>
<dbReference type="InterPro" id="IPR029063">
    <property type="entry name" value="SAM-dependent_MTases_sf"/>
</dbReference>
<dbReference type="AlphaFoldDB" id="A0A4S2H1V0"/>
<dbReference type="EMBL" id="SRXW01000002">
    <property type="protein sequence ID" value="TGY89278.1"/>
    <property type="molecule type" value="Genomic_DNA"/>
</dbReference>
<proteinExistence type="predicted"/>
<feature type="domain" description="Methyltransferase type 12" evidence="5">
    <location>
        <begin position="66"/>
        <end position="168"/>
    </location>
</feature>
<keyword evidence="1 6" id="KW-0489">Methyltransferase</keyword>
<dbReference type="GO" id="GO:0008168">
    <property type="term" value="F:methyltransferase activity"/>
    <property type="evidence" value="ECO:0007669"/>
    <property type="project" value="UniProtKB-KW"/>
</dbReference>
<comment type="caution">
    <text evidence="6">The sequence shown here is derived from an EMBL/GenBank/DDBJ whole genome shotgun (WGS) entry which is preliminary data.</text>
</comment>
<dbReference type="RefSeq" id="WP_135995818.1">
    <property type="nucleotide sequence ID" value="NZ_CP071057.1"/>
</dbReference>
<evidence type="ECO:0000313" key="7">
    <source>
        <dbReference type="Proteomes" id="UP000308054"/>
    </source>
</evidence>
<keyword evidence="7" id="KW-1185">Reference proteome</keyword>
<organism evidence="6 7">
    <name type="scientific">Marinicauda algicola</name>
    <dbReference type="NCBI Taxonomy" id="2029849"/>
    <lineage>
        <taxon>Bacteria</taxon>
        <taxon>Pseudomonadati</taxon>
        <taxon>Pseudomonadota</taxon>
        <taxon>Alphaproteobacteria</taxon>
        <taxon>Maricaulales</taxon>
        <taxon>Maricaulaceae</taxon>
        <taxon>Marinicauda</taxon>
    </lineage>
</organism>
<reference evidence="6 7" key="1">
    <citation type="journal article" date="2017" name="Int. J. Syst. Evol. Microbiol.">
        <title>Marinicauda algicola sp. nov., isolated from a marine red alga Rhodosorus marinus.</title>
        <authorList>
            <person name="Jeong S.E."/>
            <person name="Jeon S.H."/>
            <person name="Chun B.H."/>
            <person name="Kim D.W."/>
            <person name="Jeon C.O."/>
        </authorList>
    </citation>
    <scope>NUCLEOTIDE SEQUENCE [LARGE SCALE GENOMIC DNA]</scope>
    <source>
        <strain evidence="6 7">JCM 31718</strain>
    </source>
</reference>
<dbReference type="PANTHER" id="PTHR43464">
    <property type="entry name" value="METHYLTRANSFERASE"/>
    <property type="match status" value="1"/>
</dbReference>
<gene>
    <name evidence="6" type="ORF">E5163_09170</name>
</gene>
<dbReference type="Gene3D" id="3.40.50.150">
    <property type="entry name" value="Vaccinia Virus protein VP39"/>
    <property type="match status" value="1"/>
</dbReference>
<evidence type="ECO:0000256" key="4">
    <source>
        <dbReference type="SAM" id="MobiDB-lite"/>
    </source>
</evidence>
<protein>
    <submittedName>
        <fullName evidence="6">Class I SAM-dependent methyltransferase</fullName>
    </submittedName>
</protein>
<dbReference type="GO" id="GO:0032259">
    <property type="term" value="P:methylation"/>
    <property type="evidence" value="ECO:0007669"/>
    <property type="project" value="UniProtKB-KW"/>
</dbReference>
<evidence type="ECO:0000256" key="1">
    <source>
        <dbReference type="ARBA" id="ARBA00022603"/>
    </source>
</evidence>
<keyword evidence="2 6" id="KW-0808">Transferase</keyword>
<sequence length="303" mass="31907">MDASDASDELARWRDHLAAPAQGEAYDYPLTESVTEPSEARQDPGKRAREREAIARALHAPWTRALDFGCGVGANFDLFATSPGRSPQAFLLGLDPDRERAGAARGRLAALGLSGAVAAAGREALERAPAPLGFDAIVCCQVLGHTPRAETQAILAALLARLRPAGRLVLAIPVAFPAVREMAFAHGHEPGADLFHCVYPALDPADPGFRQRVEPEAFDRAARRSPPGTLPVRAFAVPALAAPPRLPADLPAPPAGLAAALPQDVDIRTQLYSIHAVSPRSRVPAIGDAVLTVTRPALEGDKA</sequence>
<name>A0A4S2H1V0_9PROT</name>
<accession>A0A4S2H1V0</accession>
<dbReference type="PANTHER" id="PTHR43464:SF19">
    <property type="entry name" value="UBIQUINONE BIOSYNTHESIS O-METHYLTRANSFERASE, MITOCHONDRIAL"/>
    <property type="match status" value="1"/>
</dbReference>